<dbReference type="Proteomes" id="UP000837857">
    <property type="component" value="Chromosome 7"/>
</dbReference>
<accession>A0ABN8IZK1</accession>
<gene>
    <name evidence="1" type="ORF">IPOD504_LOCUS15409</name>
</gene>
<dbReference type="EMBL" id="OW152819">
    <property type="protein sequence ID" value="CAH2072945.1"/>
    <property type="molecule type" value="Genomic_DNA"/>
</dbReference>
<feature type="non-terminal residue" evidence="1">
    <location>
        <position position="67"/>
    </location>
</feature>
<evidence type="ECO:0000313" key="1">
    <source>
        <dbReference type="EMBL" id="CAH2072945.1"/>
    </source>
</evidence>
<protein>
    <submittedName>
        <fullName evidence="1">Uncharacterized protein</fullName>
    </submittedName>
</protein>
<proteinExistence type="predicted"/>
<name>A0ABN8IZK1_9NEOP</name>
<reference evidence="1" key="1">
    <citation type="submission" date="2022-03" db="EMBL/GenBank/DDBJ databases">
        <authorList>
            <person name="Martin H S."/>
        </authorList>
    </citation>
    <scope>NUCLEOTIDE SEQUENCE</scope>
</reference>
<organism evidence="1 2">
    <name type="scientific">Iphiclides podalirius</name>
    <name type="common">scarce swallowtail</name>
    <dbReference type="NCBI Taxonomy" id="110791"/>
    <lineage>
        <taxon>Eukaryota</taxon>
        <taxon>Metazoa</taxon>
        <taxon>Ecdysozoa</taxon>
        <taxon>Arthropoda</taxon>
        <taxon>Hexapoda</taxon>
        <taxon>Insecta</taxon>
        <taxon>Pterygota</taxon>
        <taxon>Neoptera</taxon>
        <taxon>Endopterygota</taxon>
        <taxon>Lepidoptera</taxon>
        <taxon>Glossata</taxon>
        <taxon>Ditrysia</taxon>
        <taxon>Papilionoidea</taxon>
        <taxon>Papilionidae</taxon>
        <taxon>Papilioninae</taxon>
        <taxon>Iphiclides</taxon>
    </lineage>
</organism>
<keyword evidence="2" id="KW-1185">Reference proteome</keyword>
<evidence type="ECO:0000313" key="2">
    <source>
        <dbReference type="Proteomes" id="UP000837857"/>
    </source>
</evidence>
<sequence>MWHWHPSAPVCGISESNYGSTARFLRSTVAVDDSVALPVRATAEAAAWPCHRWEPPFIRYLHVRFDH</sequence>